<proteinExistence type="predicted"/>
<protein>
    <submittedName>
        <fullName evidence="2">Uncharacterized protein</fullName>
    </submittedName>
</protein>
<dbReference type="RefSeq" id="WP_236090789.1">
    <property type="nucleotide sequence ID" value="NZ_JAKGSG010000052.1"/>
</dbReference>
<accession>A0AA41QGE6</accession>
<feature type="region of interest" description="Disordered" evidence="1">
    <location>
        <begin position="84"/>
        <end position="104"/>
    </location>
</feature>
<dbReference type="Proteomes" id="UP001165405">
    <property type="component" value="Unassembled WGS sequence"/>
</dbReference>
<dbReference type="AlphaFoldDB" id="A0AA41QGE6"/>
<reference evidence="2" key="1">
    <citation type="submission" date="2022-01" db="EMBL/GenBank/DDBJ databases">
        <title>Antribacter sp. nov., isolated from Guizhou of China.</title>
        <authorList>
            <person name="Chengliang C."/>
            <person name="Ya Z."/>
        </authorList>
    </citation>
    <scope>NUCLEOTIDE SEQUENCE</scope>
    <source>
        <strain evidence="2">KLBMP 9083</strain>
    </source>
</reference>
<organism evidence="2 3">
    <name type="scientific">Antribacter soli</name>
    <dbReference type="NCBI Taxonomy" id="2910976"/>
    <lineage>
        <taxon>Bacteria</taxon>
        <taxon>Bacillati</taxon>
        <taxon>Actinomycetota</taxon>
        <taxon>Actinomycetes</taxon>
        <taxon>Micrococcales</taxon>
        <taxon>Promicromonosporaceae</taxon>
        <taxon>Antribacter</taxon>
    </lineage>
</organism>
<evidence type="ECO:0000256" key="1">
    <source>
        <dbReference type="SAM" id="MobiDB-lite"/>
    </source>
</evidence>
<evidence type="ECO:0000313" key="3">
    <source>
        <dbReference type="Proteomes" id="UP001165405"/>
    </source>
</evidence>
<evidence type="ECO:0000313" key="2">
    <source>
        <dbReference type="EMBL" id="MCF4122988.1"/>
    </source>
</evidence>
<name>A0AA41QGE6_9MICO</name>
<comment type="caution">
    <text evidence="2">The sequence shown here is derived from an EMBL/GenBank/DDBJ whole genome shotgun (WGS) entry which is preliminary data.</text>
</comment>
<keyword evidence="3" id="KW-1185">Reference proteome</keyword>
<sequence length="227" mass="23258">MSVRAVILPATPLLVPGVAGMADVLDDVRDAVREALAEIVMGGRRPLVVAHGEALRHGRMRPSLAAVGVADTWLRIPDFRGHREVPQRSEDTSGGGGARRSPWEPHLPVAGVGASVALMCLAEVLGEQAGAVETLELPPAWSDQPGISAGGESEARAAAVGHLMAADGLVVAGGGVPGGLLTDPGALAPGVAEALAAVGAEWTPEVRVLPQSHDHLPPEYRVTLLRG</sequence>
<dbReference type="EMBL" id="JAKGSG010000052">
    <property type="protein sequence ID" value="MCF4122988.1"/>
    <property type="molecule type" value="Genomic_DNA"/>
</dbReference>
<gene>
    <name evidence="2" type="ORF">L1785_18595</name>
</gene>